<dbReference type="Gene3D" id="4.10.60.10">
    <property type="entry name" value="Zinc finger, CCHC-type"/>
    <property type="match status" value="1"/>
</dbReference>
<organism evidence="3 4">
    <name type="scientific">Piedraia hortae CBS 480.64</name>
    <dbReference type="NCBI Taxonomy" id="1314780"/>
    <lineage>
        <taxon>Eukaryota</taxon>
        <taxon>Fungi</taxon>
        <taxon>Dikarya</taxon>
        <taxon>Ascomycota</taxon>
        <taxon>Pezizomycotina</taxon>
        <taxon>Dothideomycetes</taxon>
        <taxon>Dothideomycetidae</taxon>
        <taxon>Capnodiales</taxon>
        <taxon>Piedraiaceae</taxon>
        <taxon>Piedraia</taxon>
    </lineage>
</organism>
<reference evidence="3" key="1">
    <citation type="journal article" date="2020" name="Stud. Mycol.">
        <title>101 Dothideomycetes genomes: a test case for predicting lifestyles and emergence of pathogens.</title>
        <authorList>
            <person name="Haridas S."/>
            <person name="Albert R."/>
            <person name="Binder M."/>
            <person name="Bloem J."/>
            <person name="Labutti K."/>
            <person name="Salamov A."/>
            <person name="Andreopoulos B."/>
            <person name="Baker S."/>
            <person name="Barry K."/>
            <person name="Bills G."/>
            <person name="Bluhm B."/>
            <person name="Cannon C."/>
            <person name="Castanera R."/>
            <person name="Culley D."/>
            <person name="Daum C."/>
            <person name="Ezra D."/>
            <person name="Gonzalez J."/>
            <person name="Henrissat B."/>
            <person name="Kuo A."/>
            <person name="Liang C."/>
            <person name="Lipzen A."/>
            <person name="Lutzoni F."/>
            <person name="Magnuson J."/>
            <person name="Mondo S."/>
            <person name="Nolan M."/>
            <person name="Ohm R."/>
            <person name="Pangilinan J."/>
            <person name="Park H.-J."/>
            <person name="Ramirez L."/>
            <person name="Alfaro M."/>
            <person name="Sun H."/>
            <person name="Tritt A."/>
            <person name="Yoshinaga Y."/>
            <person name="Zwiers L.-H."/>
            <person name="Turgeon B."/>
            <person name="Goodwin S."/>
            <person name="Spatafora J."/>
            <person name="Crous P."/>
            <person name="Grigoriev I."/>
        </authorList>
    </citation>
    <scope>NUCLEOTIDE SEQUENCE</scope>
    <source>
        <strain evidence="3">CBS 480.64</strain>
    </source>
</reference>
<proteinExistence type="predicted"/>
<dbReference type="GO" id="GO:0008270">
    <property type="term" value="F:zinc ion binding"/>
    <property type="evidence" value="ECO:0007669"/>
    <property type="project" value="UniProtKB-KW"/>
</dbReference>
<dbReference type="AlphaFoldDB" id="A0A6A7BTY7"/>
<keyword evidence="4" id="KW-1185">Reference proteome</keyword>
<gene>
    <name evidence="3" type="ORF">K470DRAFT_272197</name>
</gene>
<protein>
    <recommendedName>
        <fullName evidence="2">CCHC-type domain-containing protein</fullName>
    </recommendedName>
</protein>
<keyword evidence="1" id="KW-0863">Zinc-finger</keyword>
<dbReference type="SUPFAM" id="SSF50630">
    <property type="entry name" value="Acid proteases"/>
    <property type="match status" value="1"/>
</dbReference>
<accession>A0A6A7BTY7</accession>
<dbReference type="SUPFAM" id="SSF57756">
    <property type="entry name" value="Retrovirus zinc finger-like domains"/>
    <property type="match status" value="1"/>
</dbReference>
<sequence>MLYQALRPSLRVALVHTGTTSCNALKAHAKRMEGLLQVAQESSRDMYRPTCRGKKKKSNTTCHRCGRPGHVQKQCYAKAMADGKTLNRITASRDDGRSGRRTEVKVGQQTRQQTYRALLGTGAAVNCIKESIAPADCLPFDINISGPIGIPVARNAHRVIIKVGSKPTMCYMVPDLTEDFILGLPYI</sequence>
<dbReference type="OrthoDB" id="423296at2759"/>
<dbReference type="InterPro" id="IPR036875">
    <property type="entry name" value="Znf_CCHC_sf"/>
</dbReference>
<dbReference type="PROSITE" id="PS51257">
    <property type="entry name" value="PROKAR_LIPOPROTEIN"/>
    <property type="match status" value="1"/>
</dbReference>
<feature type="domain" description="CCHC-type" evidence="2">
    <location>
        <begin position="62"/>
        <end position="75"/>
    </location>
</feature>
<keyword evidence="1" id="KW-0862">Zinc</keyword>
<evidence type="ECO:0000313" key="3">
    <source>
        <dbReference type="EMBL" id="KAF2858711.1"/>
    </source>
</evidence>
<evidence type="ECO:0000313" key="4">
    <source>
        <dbReference type="Proteomes" id="UP000799421"/>
    </source>
</evidence>
<evidence type="ECO:0000256" key="1">
    <source>
        <dbReference type="PROSITE-ProRule" id="PRU00047"/>
    </source>
</evidence>
<name>A0A6A7BTY7_9PEZI</name>
<dbReference type="EMBL" id="MU006004">
    <property type="protein sequence ID" value="KAF2858711.1"/>
    <property type="molecule type" value="Genomic_DNA"/>
</dbReference>
<keyword evidence="1" id="KW-0479">Metal-binding</keyword>
<dbReference type="PROSITE" id="PS50158">
    <property type="entry name" value="ZF_CCHC"/>
    <property type="match status" value="1"/>
</dbReference>
<dbReference type="CDD" id="cd00303">
    <property type="entry name" value="retropepsin_like"/>
    <property type="match status" value="1"/>
</dbReference>
<dbReference type="Proteomes" id="UP000799421">
    <property type="component" value="Unassembled WGS sequence"/>
</dbReference>
<dbReference type="InterPro" id="IPR021109">
    <property type="entry name" value="Peptidase_aspartic_dom_sf"/>
</dbReference>
<dbReference type="GO" id="GO:0003676">
    <property type="term" value="F:nucleic acid binding"/>
    <property type="evidence" value="ECO:0007669"/>
    <property type="project" value="InterPro"/>
</dbReference>
<evidence type="ECO:0000259" key="2">
    <source>
        <dbReference type="PROSITE" id="PS50158"/>
    </source>
</evidence>
<dbReference type="InterPro" id="IPR001878">
    <property type="entry name" value="Znf_CCHC"/>
</dbReference>